<evidence type="ECO:0000256" key="2">
    <source>
        <dbReference type="SAM" id="SignalP"/>
    </source>
</evidence>
<keyword evidence="1 2" id="KW-0732">Signal</keyword>
<dbReference type="InterPro" id="IPR051398">
    <property type="entry name" value="Polysacch_Deacetylase"/>
</dbReference>
<feature type="chain" id="PRO_5046086099" evidence="2">
    <location>
        <begin position="25"/>
        <end position="672"/>
    </location>
</feature>
<dbReference type="InterPro" id="IPR002509">
    <property type="entry name" value="NODB_dom"/>
</dbReference>
<accession>A0ABW1W2G5</accession>
<dbReference type="NCBIfam" id="NF011177">
    <property type="entry name" value="PRK14582.1"/>
    <property type="match status" value="1"/>
</dbReference>
<evidence type="ECO:0000313" key="4">
    <source>
        <dbReference type="EMBL" id="MFC6378946.1"/>
    </source>
</evidence>
<organism evidence="4 5">
    <name type="scientific">Tatumella terrea</name>
    <dbReference type="NCBI Taxonomy" id="419007"/>
    <lineage>
        <taxon>Bacteria</taxon>
        <taxon>Pseudomonadati</taxon>
        <taxon>Pseudomonadota</taxon>
        <taxon>Gammaproteobacteria</taxon>
        <taxon>Enterobacterales</taxon>
        <taxon>Erwiniaceae</taxon>
        <taxon>Tatumella</taxon>
    </lineage>
</organism>
<dbReference type="PANTHER" id="PTHR34216">
    <property type="match status" value="1"/>
</dbReference>
<dbReference type="PROSITE" id="PS51677">
    <property type="entry name" value="NODB"/>
    <property type="match status" value="1"/>
</dbReference>
<dbReference type="InterPro" id="IPR011330">
    <property type="entry name" value="Glyco_hydro/deAcase_b/a-brl"/>
</dbReference>
<dbReference type="EMBL" id="JBHSUB010000015">
    <property type="protein sequence ID" value="MFC6378946.1"/>
    <property type="molecule type" value="Genomic_DNA"/>
</dbReference>
<keyword evidence="4" id="KW-0378">Hydrolase</keyword>
<dbReference type="Pfam" id="PF14883">
    <property type="entry name" value="GHL13"/>
    <property type="match status" value="1"/>
</dbReference>
<dbReference type="Gene3D" id="3.20.20.80">
    <property type="entry name" value="Glycosidases"/>
    <property type="match status" value="1"/>
</dbReference>
<dbReference type="EC" id="3.5.1.-" evidence="4"/>
<dbReference type="InterPro" id="IPR032772">
    <property type="entry name" value="PGA_deacetylase_PgaB_C"/>
</dbReference>
<evidence type="ECO:0000313" key="5">
    <source>
        <dbReference type="Proteomes" id="UP001596230"/>
    </source>
</evidence>
<dbReference type="InterPro" id="IPR023854">
    <property type="entry name" value="PGA_deacetylase_PgaB"/>
</dbReference>
<feature type="signal peptide" evidence="2">
    <location>
        <begin position="1"/>
        <end position="24"/>
    </location>
</feature>
<dbReference type="NCBIfam" id="TIGR03938">
    <property type="entry name" value="deacetyl_PgaB"/>
    <property type="match status" value="1"/>
</dbReference>
<keyword evidence="5" id="KW-1185">Reference proteome</keyword>
<dbReference type="Pfam" id="PF01522">
    <property type="entry name" value="Polysacc_deac_1"/>
    <property type="match status" value="1"/>
</dbReference>
<reference evidence="5" key="1">
    <citation type="journal article" date="2019" name="Int. J. Syst. Evol. Microbiol.">
        <title>The Global Catalogue of Microorganisms (GCM) 10K type strain sequencing project: providing services to taxonomists for standard genome sequencing and annotation.</title>
        <authorList>
            <consortium name="The Broad Institute Genomics Platform"/>
            <consortium name="The Broad Institute Genome Sequencing Center for Infectious Disease"/>
            <person name="Wu L."/>
            <person name="Ma J."/>
        </authorList>
    </citation>
    <scope>NUCLEOTIDE SEQUENCE [LARGE SCALE GENOMIC DNA]</scope>
    <source>
        <strain evidence="5">CGMCC 1.18518</strain>
    </source>
</reference>
<proteinExistence type="predicted"/>
<dbReference type="SUPFAM" id="SSF88713">
    <property type="entry name" value="Glycoside hydrolase/deacetylase"/>
    <property type="match status" value="1"/>
</dbReference>
<dbReference type="Proteomes" id="UP001596230">
    <property type="component" value="Unassembled WGS sequence"/>
</dbReference>
<gene>
    <name evidence="4" type="primary">pgaB</name>
    <name evidence="4" type="ORF">ACFP9W_12865</name>
</gene>
<evidence type="ECO:0000259" key="3">
    <source>
        <dbReference type="PROSITE" id="PS51677"/>
    </source>
</evidence>
<dbReference type="GO" id="GO:0016787">
    <property type="term" value="F:hydrolase activity"/>
    <property type="evidence" value="ECO:0007669"/>
    <property type="project" value="UniProtKB-KW"/>
</dbReference>
<name>A0ABW1W2G5_9GAMM</name>
<dbReference type="RefSeq" id="WP_212714138.1">
    <property type="nucleotide sequence ID" value="NZ_JBHSUB010000015.1"/>
</dbReference>
<sequence length="672" mass="76312">MINVKKFLLLLTVSSALLGGSATAAPVQFTPPSERSHPESQQPWPANSFLTIAYHDVEDGGADQRYLAVRTSALIEQMNWLRDNGYHPVSIRQILDAHDNKRPLPPKAVLLSFDDGYRSFYDRVWPLLKAWNWPALWAPVGSWISTPADKAIDFGGLKTPREKFATWQMVKEVSDSGLVDIGSHTWDAHFGLTANPEGSLEPAMTTRRYHPQTKTYETEAQFQQRISLDIDKVTRKIRQVTGKTPEVLVWPYGAESGMSFRLAQQQGYKMAFTLSEGLGNAARLNSIPRVLISGNPSLQSFVSAISETRNQSAVRMVQVDLDYIYDPNPAQQQKNIDQLIQRIYDMRVSHVFLQAFADPKGDGLVRSLYFPNRHLPVRADLFNFVSWQLQNRANVKVYAWMPVLSFDLDKTIPRVTAWSDKKGLAKTEADQYQRLSPWSPAARQQITEIYQDLAAHASFSGILFHDDALLSDYEDASPPALAAYQNAGFGRDIPAIRQSPVEFQRWTEYKSRTLTDFTLSLLQAVRAIRGPQIESARNIYAEPVLNPQSESWYAQNLSQFLAAYRWTVPMAMPAMENIPVDQQSLWLQRLVEKVQSIPGAKDKTIIELQSVDWRQPPQKQTLTDQTLADWMKQLQLLGVKNYGYYPDNFLRNQPGMSVIRPYISSAWYPAHD</sequence>
<protein>
    <submittedName>
        <fullName evidence="4">Poly-beta-1,6-N-acetyl-D-glucosamine N-deacetylase PgaB</fullName>
        <ecNumber evidence="4">3.5.1.-</ecNumber>
    </submittedName>
</protein>
<evidence type="ECO:0000256" key="1">
    <source>
        <dbReference type="ARBA" id="ARBA00022729"/>
    </source>
</evidence>
<dbReference type="Gene3D" id="3.20.20.370">
    <property type="entry name" value="Glycoside hydrolase/deacetylase"/>
    <property type="match status" value="1"/>
</dbReference>
<feature type="domain" description="NodB homology" evidence="3">
    <location>
        <begin position="107"/>
        <end position="349"/>
    </location>
</feature>
<comment type="caution">
    <text evidence="4">The sequence shown here is derived from an EMBL/GenBank/DDBJ whole genome shotgun (WGS) entry which is preliminary data.</text>
</comment>
<dbReference type="PANTHER" id="PTHR34216:SF7">
    <property type="entry name" value="POLY-BETA-1,6-N-ACETYL-D-GLUCOSAMINE N-DEACETYLASE"/>
    <property type="match status" value="1"/>
</dbReference>